<feature type="signal peptide" evidence="1">
    <location>
        <begin position="1"/>
        <end position="21"/>
    </location>
</feature>
<dbReference type="PANTHER" id="PTHR33916">
    <property type="entry name" value="EXPANSIN-LIKE EG45 DOMAIN-CONTAINING PROTEIN"/>
    <property type="match status" value="1"/>
</dbReference>
<accession>A0A822XEN6</accession>
<feature type="domain" description="DUF7705" evidence="2">
    <location>
        <begin position="34"/>
        <end position="499"/>
    </location>
</feature>
<evidence type="ECO:0000259" key="2">
    <source>
        <dbReference type="Pfam" id="PF24804"/>
    </source>
</evidence>
<sequence>MAMVLAILSFLSIFSFTVSFGQLDDYEWPGPEYSVVGDPGMRNSNLRLAIDSWNYCNKVGSEAPKMGSPAAADCFDVHPKTFSVRHRVTEADNRLSVGKSFPSSFRGQDLSHLNDPDLYAVQKELYLGSKCEVHGNDLRFISDYYQFWMITLRNGNLDTHAGLCPSKGRKVGPFEHSEDGFSCFGKGCMNQPLMFHNYTSLQTVGKENFLRGSFFGTYDLDVDFGKGVTRHISYYSVSWEKKLGEDKSWAFHHFLRTSDKYPSLKLTLKSDSAGGKFGYGTRGMTKDLTISPDFEVIFTLNVLKGGGANSQFNLLEMRSCWRNDGLRCEGNSRIDVNRYFRMILSPNTTALCSPTNLKACPPYHITRGGSSPIYRNDTANFPYEAYHSYCAPSNAEHLQDLYQLCDPYSNPMPQEIIKILPHPVWESYGFPKKQGDGWIGDSRKWKLKAGQLAFTLPFYQDPGTVPIDRSWDSIGVGTEVFRNPDQVVEWTISDFDILMHPRPHD</sequence>
<dbReference type="Proteomes" id="UP000607653">
    <property type="component" value="Unassembled WGS sequence"/>
</dbReference>
<dbReference type="Pfam" id="PF24804">
    <property type="entry name" value="DUF7705"/>
    <property type="match status" value="1"/>
</dbReference>
<keyword evidence="1" id="KW-0732">Signal</keyword>
<protein>
    <recommendedName>
        <fullName evidence="2">DUF7705 domain-containing protein</fullName>
    </recommendedName>
</protein>
<dbReference type="EMBL" id="DUZY01000001">
    <property type="protein sequence ID" value="DAD18352.1"/>
    <property type="molecule type" value="Genomic_DNA"/>
</dbReference>
<reference evidence="3 4" key="1">
    <citation type="journal article" date="2020" name="Mol. Biol. Evol.">
        <title>Distinct Expression and Methylation Patterns for Genes with Different Fates following a Single Whole-Genome Duplication in Flowering Plants.</title>
        <authorList>
            <person name="Shi T."/>
            <person name="Rahmani R.S."/>
            <person name="Gugger P.F."/>
            <person name="Wang M."/>
            <person name="Li H."/>
            <person name="Zhang Y."/>
            <person name="Li Z."/>
            <person name="Wang Q."/>
            <person name="Van de Peer Y."/>
            <person name="Marchal K."/>
            <person name="Chen J."/>
        </authorList>
    </citation>
    <scope>NUCLEOTIDE SEQUENCE [LARGE SCALE GENOMIC DNA]</scope>
    <source>
        <tissue evidence="3">Leaf</tissue>
    </source>
</reference>
<keyword evidence="4" id="KW-1185">Reference proteome</keyword>
<evidence type="ECO:0000313" key="3">
    <source>
        <dbReference type="EMBL" id="DAD18352.1"/>
    </source>
</evidence>
<evidence type="ECO:0000313" key="4">
    <source>
        <dbReference type="Proteomes" id="UP000607653"/>
    </source>
</evidence>
<name>A0A822XEN6_NELNU</name>
<evidence type="ECO:0000256" key="1">
    <source>
        <dbReference type="SAM" id="SignalP"/>
    </source>
</evidence>
<gene>
    <name evidence="3" type="ORF">HUJ06_019815</name>
</gene>
<feature type="chain" id="PRO_5032873790" description="DUF7705 domain-containing protein" evidence="1">
    <location>
        <begin position="22"/>
        <end position="505"/>
    </location>
</feature>
<dbReference type="PANTHER" id="PTHR33916:SF12">
    <property type="entry name" value="NEPROSIN DOMAIN-CONTAINING PROTEIN"/>
    <property type="match status" value="1"/>
</dbReference>
<organism evidence="3 4">
    <name type="scientific">Nelumbo nucifera</name>
    <name type="common">Sacred lotus</name>
    <dbReference type="NCBI Taxonomy" id="4432"/>
    <lineage>
        <taxon>Eukaryota</taxon>
        <taxon>Viridiplantae</taxon>
        <taxon>Streptophyta</taxon>
        <taxon>Embryophyta</taxon>
        <taxon>Tracheophyta</taxon>
        <taxon>Spermatophyta</taxon>
        <taxon>Magnoliopsida</taxon>
        <taxon>Proteales</taxon>
        <taxon>Nelumbonaceae</taxon>
        <taxon>Nelumbo</taxon>
    </lineage>
</organism>
<comment type="caution">
    <text evidence="3">The sequence shown here is derived from an EMBL/GenBank/DDBJ whole genome shotgun (WGS) entry which is preliminary data.</text>
</comment>
<dbReference type="InterPro" id="IPR056122">
    <property type="entry name" value="DUF7705"/>
</dbReference>
<dbReference type="AlphaFoldDB" id="A0A822XEN6"/>
<proteinExistence type="predicted"/>